<evidence type="ECO:0000313" key="2">
    <source>
        <dbReference type="Proteomes" id="UP000007875"/>
    </source>
</evidence>
<dbReference type="Gene3D" id="1.25.40.180">
    <property type="match status" value="1"/>
</dbReference>
<dbReference type="GO" id="GO:0008494">
    <property type="term" value="F:translation activator activity"/>
    <property type="evidence" value="ECO:0007669"/>
    <property type="project" value="TreeGrafter"/>
</dbReference>
<reference evidence="1" key="2">
    <citation type="submission" date="2025-08" db="UniProtKB">
        <authorList>
            <consortium name="Ensembl"/>
        </authorList>
    </citation>
    <scope>IDENTIFICATION</scope>
</reference>
<proteinExistence type="predicted"/>
<dbReference type="Ensembl" id="ENSCSAVT00000007420.1">
    <property type="protein sequence ID" value="ENSCSAVP00000007324.1"/>
    <property type="gene ID" value="ENSCSAVG00000004372.1"/>
</dbReference>
<reference evidence="2" key="1">
    <citation type="submission" date="2003-08" db="EMBL/GenBank/DDBJ databases">
        <authorList>
            <person name="Birren B."/>
            <person name="Nusbaum C."/>
            <person name="Abebe A."/>
            <person name="Abouelleil A."/>
            <person name="Adekoya E."/>
            <person name="Ait-zahra M."/>
            <person name="Allen N."/>
            <person name="Allen T."/>
            <person name="An P."/>
            <person name="Anderson M."/>
            <person name="Anderson S."/>
            <person name="Arachchi H."/>
            <person name="Armbruster J."/>
            <person name="Bachantsang P."/>
            <person name="Baldwin J."/>
            <person name="Barry A."/>
            <person name="Bayul T."/>
            <person name="Blitshsteyn B."/>
            <person name="Bloom T."/>
            <person name="Blye J."/>
            <person name="Boguslavskiy L."/>
            <person name="Borowsky M."/>
            <person name="Boukhgalter B."/>
            <person name="Brunache A."/>
            <person name="Butler J."/>
            <person name="Calixte N."/>
            <person name="Calvo S."/>
            <person name="Camarata J."/>
            <person name="Campo K."/>
            <person name="Chang J."/>
            <person name="Cheshatsang Y."/>
            <person name="Citroen M."/>
            <person name="Collymore A."/>
            <person name="Considine T."/>
            <person name="Cook A."/>
            <person name="Cooke P."/>
            <person name="Corum B."/>
            <person name="Cuomo C."/>
            <person name="David R."/>
            <person name="Dawoe T."/>
            <person name="Degray S."/>
            <person name="Dodge S."/>
            <person name="Dooley K."/>
            <person name="Dorje P."/>
            <person name="Dorjee K."/>
            <person name="Dorris L."/>
            <person name="Duffey N."/>
            <person name="Dupes A."/>
            <person name="Elkins T."/>
            <person name="Engels R."/>
            <person name="Erickson J."/>
            <person name="Farina A."/>
            <person name="Faro S."/>
            <person name="Ferreira P."/>
            <person name="Fischer H."/>
            <person name="Fitzgerald M."/>
            <person name="Foley K."/>
            <person name="Gage D."/>
            <person name="Galagan J."/>
            <person name="Gearin G."/>
            <person name="Gnerre S."/>
            <person name="Gnirke A."/>
            <person name="Goyette A."/>
            <person name="Graham J."/>
            <person name="Grandbois E."/>
            <person name="Gyaltsen K."/>
            <person name="Hafez N."/>
            <person name="Hagopian D."/>
            <person name="Hagos B."/>
            <person name="Hall J."/>
            <person name="Hatcher B."/>
            <person name="Heller A."/>
            <person name="Higgins H."/>
            <person name="Honan T."/>
            <person name="Horn A."/>
            <person name="Houde N."/>
            <person name="Hughes L."/>
            <person name="Hulme W."/>
            <person name="Husby E."/>
            <person name="Iliev I."/>
            <person name="Jaffe D."/>
            <person name="Jones C."/>
            <person name="Kamal M."/>
            <person name="Kamat A."/>
            <person name="Kamvysselis M."/>
            <person name="Karlsson E."/>
            <person name="Kells C."/>
            <person name="Kieu A."/>
            <person name="Kisner P."/>
            <person name="Kodira C."/>
            <person name="Kulbokas E."/>
            <person name="Labutti K."/>
            <person name="Lama D."/>
            <person name="Landers T."/>
            <person name="Leger J."/>
            <person name="Levine S."/>
            <person name="Lewis D."/>
            <person name="Lewis T."/>
            <person name="Lindblad-toh K."/>
            <person name="Liu X."/>
            <person name="Lokyitsang T."/>
            <person name="Lokyitsang Y."/>
            <person name="Lucien O."/>
            <person name="Lui A."/>
            <person name="Ma L.J."/>
            <person name="Mabbitt R."/>
            <person name="Macdonald J."/>
            <person name="Maclean C."/>
            <person name="Major J."/>
            <person name="Manning J."/>
            <person name="Marabella R."/>
            <person name="Maru K."/>
            <person name="Matthews C."/>
            <person name="Mauceli E."/>
            <person name="Mccarthy M."/>
            <person name="Mcdonough S."/>
            <person name="Mcghee T."/>
            <person name="Meldrim J."/>
            <person name="Meneus L."/>
            <person name="Mesirov J."/>
            <person name="Mihalev A."/>
            <person name="Mihova T."/>
            <person name="Mikkelsen T."/>
            <person name="Mlenga V."/>
            <person name="Moru K."/>
            <person name="Mozes J."/>
            <person name="Mulrain L."/>
            <person name="Munson G."/>
            <person name="Naylor J."/>
            <person name="Newes C."/>
            <person name="Nguyen C."/>
            <person name="Nguyen N."/>
            <person name="Nguyen T."/>
            <person name="Nicol R."/>
            <person name="Nielsen C."/>
            <person name="Nizzari M."/>
            <person name="Norbu C."/>
            <person name="Norbu N."/>
            <person name="O'donnell P."/>
            <person name="Okoawo O."/>
            <person name="O'leary S."/>
            <person name="Omotosho B."/>
            <person name="O'neill K."/>
            <person name="Osman S."/>
            <person name="Parker S."/>
            <person name="Perrin D."/>
            <person name="Phunkhang P."/>
            <person name="Piqani B."/>
            <person name="Purcell S."/>
            <person name="Rachupka T."/>
            <person name="Ramasamy U."/>
            <person name="Rameau R."/>
            <person name="Ray V."/>
            <person name="Raymond C."/>
            <person name="Retta R."/>
            <person name="Richardson S."/>
            <person name="Rise C."/>
            <person name="Rodriguez J."/>
            <person name="Rogers J."/>
            <person name="Rogov P."/>
            <person name="Rutman M."/>
            <person name="Schupbach R."/>
            <person name="Seaman C."/>
            <person name="Settipalli S."/>
            <person name="Sharpe T."/>
            <person name="Sheridan J."/>
            <person name="Sherpa N."/>
            <person name="Shi J."/>
            <person name="Smirnov S."/>
            <person name="Smith C."/>
            <person name="Sougnez C."/>
            <person name="Spencer B."/>
            <person name="Stalker J."/>
            <person name="Stange-thomann N."/>
            <person name="Stavropoulos S."/>
            <person name="Stetson K."/>
            <person name="Stone C."/>
            <person name="Stone S."/>
            <person name="Stubbs M."/>
            <person name="Talamas J."/>
            <person name="Tchuinga P."/>
            <person name="Tenzing P."/>
            <person name="Tesfaye S."/>
            <person name="Theodore J."/>
            <person name="Thoulutsang Y."/>
            <person name="Topham K."/>
            <person name="Towey S."/>
            <person name="Tsamla T."/>
            <person name="Tsomo N."/>
            <person name="Vallee D."/>
            <person name="Vassiliev H."/>
            <person name="Venkataraman V."/>
            <person name="Vinson J."/>
            <person name="Vo A."/>
            <person name="Wade C."/>
            <person name="Wang S."/>
            <person name="Wangchuk T."/>
            <person name="Wangdi T."/>
            <person name="Whittaker C."/>
            <person name="Wilkinson J."/>
            <person name="Wu Y."/>
            <person name="Wyman D."/>
            <person name="Yadav S."/>
            <person name="Yang S."/>
            <person name="Yang X."/>
            <person name="Yeager S."/>
            <person name="Yee E."/>
            <person name="Young G."/>
            <person name="Zainoun J."/>
            <person name="Zembeck L."/>
            <person name="Zimmer A."/>
            <person name="Zody M."/>
            <person name="Lander E."/>
        </authorList>
    </citation>
    <scope>NUCLEOTIDE SEQUENCE [LARGE SCALE GENOMIC DNA]</scope>
</reference>
<keyword evidence="2" id="KW-1185">Reference proteome</keyword>
<protein>
    <submittedName>
        <fullName evidence="1">Uncharacterized protein</fullName>
    </submittedName>
</protein>
<dbReference type="PANTHER" id="PTHR23254">
    <property type="entry name" value="EIF4G DOMAIN PROTEIN"/>
    <property type="match status" value="1"/>
</dbReference>
<dbReference type="InParanoid" id="H2YPR6"/>
<name>H2YPR6_CIOSA</name>
<dbReference type="PANTHER" id="PTHR23254:SF15">
    <property type="entry name" value="POLYADENYLATE-BINDING PROTEIN-INTERACTING PROTEIN 1"/>
    <property type="match status" value="1"/>
</dbReference>
<dbReference type="HOGENOM" id="CLU_2404970_0_0_1"/>
<dbReference type="GO" id="GO:0006446">
    <property type="term" value="P:regulation of translational initiation"/>
    <property type="evidence" value="ECO:0007669"/>
    <property type="project" value="TreeGrafter"/>
</dbReference>
<sequence>MEQNFRYLGGQLCHVLSRSQDGLPGFRSTLLGKAQKEFGNMDEALNGSKEEIERALGFTQFMSEIFLSLLLEKPDKSLTRMDVLGRAILGVVE</sequence>
<organism evidence="1 2">
    <name type="scientific">Ciona savignyi</name>
    <name type="common">Pacific transparent sea squirt</name>
    <dbReference type="NCBI Taxonomy" id="51511"/>
    <lineage>
        <taxon>Eukaryota</taxon>
        <taxon>Metazoa</taxon>
        <taxon>Chordata</taxon>
        <taxon>Tunicata</taxon>
        <taxon>Ascidiacea</taxon>
        <taxon>Phlebobranchia</taxon>
        <taxon>Cionidae</taxon>
        <taxon>Ciona</taxon>
    </lineage>
</organism>
<dbReference type="InterPro" id="IPR051367">
    <property type="entry name" value="mRNA_TranslReg/HistoneTransl"/>
</dbReference>
<dbReference type="AlphaFoldDB" id="H2YPR6"/>
<accession>H2YPR6</accession>
<reference evidence="1" key="3">
    <citation type="submission" date="2025-09" db="UniProtKB">
        <authorList>
            <consortium name="Ensembl"/>
        </authorList>
    </citation>
    <scope>IDENTIFICATION</scope>
</reference>
<evidence type="ECO:0000313" key="1">
    <source>
        <dbReference type="Ensembl" id="ENSCSAVP00000007324.1"/>
    </source>
</evidence>
<dbReference type="Proteomes" id="UP000007875">
    <property type="component" value="Unassembled WGS sequence"/>
</dbReference>